<dbReference type="EMBL" id="JBHVZQ010000018">
    <property type="protein sequence ID" value="MFF1275771.1"/>
    <property type="molecule type" value="Genomic_DNA"/>
</dbReference>
<comment type="caution">
    <text evidence="1">The sequence shown here is derived from an EMBL/GenBank/DDBJ whole genome shotgun (WGS) entry which is preliminary data.</text>
</comment>
<proteinExistence type="predicted"/>
<name>A0ABW6QAI4_9ACTN</name>
<organism evidence="1 2">
    <name type="scientific">Streptomyces marokkonensis</name>
    <dbReference type="NCBI Taxonomy" id="324855"/>
    <lineage>
        <taxon>Bacteria</taxon>
        <taxon>Bacillati</taxon>
        <taxon>Actinomycetota</taxon>
        <taxon>Actinomycetes</taxon>
        <taxon>Kitasatosporales</taxon>
        <taxon>Streptomycetaceae</taxon>
        <taxon>Streptomyces</taxon>
    </lineage>
</organism>
<dbReference type="Proteomes" id="UP001601627">
    <property type="component" value="Unassembled WGS sequence"/>
</dbReference>
<evidence type="ECO:0000313" key="1">
    <source>
        <dbReference type="EMBL" id="MFF1275771.1"/>
    </source>
</evidence>
<gene>
    <name evidence="1" type="ORF">ACFVZC_20575</name>
</gene>
<sequence length="66" mass="6956">MTTTWYTSPAAVAAARRMAAGGTVGDPACSLAAVGRPDPALVPRDNRIGIGSHGGYWCLIRWDGRR</sequence>
<protein>
    <submittedName>
        <fullName evidence="1">Uncharacterized protein</fullName>
    </submittedName>
</protein>
<accession>A0ABW6QAI4</accession>
<evidence type="ECO:0000313" key="2">
    <source>
        <dbReference type="Proteomes" id="UP001601627"/>
    </source>
</evidence>
<keyword evidence="2" id="KW-1185">Reference proteome</keyword>
<dbReference type="RefSeq" id="WP_388236517.1">
    <property type="nucleotide sequence ID" value="NZ_JBHVZQ010000018.1"/>
</dbReference>
<reference evidence="1 2" key="1">
    <citation type="submission" date="2024-09" db="EMBL/GenBank/DDBJ databases">
        <title>The Natural Products Discovery Center: Release of the First 8490 Sequenced Strains for Exploring Actinobacteria Biosynthetic Diversity.</title>
        <authorList>
            <person name="Kalkreuter E."/>
            <person name="Kautsar S.A."/>
            <person name="Yang D."/>
            <person name="Bader C.D."/>
            <person name="Teijaro C.N."/>
            <person name="Fluegel L."/>
            <person name="Davis C.M."/>
            <person name="Simpson J.R."/>
            <person name="Lauterbach L."/>
            <person name="Steele A.D."/>
            <person name="Gui C."/>
            <person name="Meng S."/>
            <person name="Li G."/>
            <person name="Viehrig K."/>
            <person name="Ye F."/>
            <person name="Su P."/>
            <person name="Kiefer A.F."/>
            <person name="Nichols A."/>
            <person name="Cepeda A.J."/>
            <person name="Yan W."/>
            <person name="Fan B."/>
            <person name="Jiang Y."/>
            <person name="Adhikari A."/>
            <person name="Zheng C.-J."/>
            <person name="Schuster L."/>
            <person name="Cowan T.M."/>
            <person name="Smanski M.J."/>
            <person name="Chevrette M.G."/>
            <person name="De Carvalho L.P.S."/>
            <person name="Shen B."/>
        </authorList>
    </citation>
    <scope>NUCLEOTIDE SEQUENCE [LARGE SCALE GENOMIC DNA]</scope>
    <source>
        <strain evidence="1 2">NPDC058328</strain>
    </source>
</reference>